<dbReference type="GO" id="GO:0034473">
    <property type="term" value="P:U1 snRNA 3'-end processing"/>
    <property type="evidence" value="ECO:0007669"/>
    <property type="project" value="EnsemblFungi"/>
</dbReference>
<keyword evidence="5" id="KW-0271">Exosome</keyword>
<dbReference type="AlphaFoldDB" id="A0A1Y2GCY3"/>
<dbReference type="GeneID" id="33564117"/>
<evidence type="ECO:0000256" key="2">
    <source>
        <dbReference type="ARBA" id="ARBA00004604"/>
    </source>
</evidence>
<keyword evidence="10" id="KW-0540">Nuclease</keyword>
<evidence type="ECO:0000256" key="7">
    <source>
        <dbReference type="ARBA" id="ARBA00077929"/>
    </source>
</evidence>
<dbReference type="GO" id="GO:0004527">
    <property type="term" value="F:exonuclease activity"/>
    <property type="evidence" value="ECO:0007669"/>
    <property type="project" value="UniProtKB-KW"/>
</dbReference>
<dbReference type="InterPro" id="IPR027408">
    <property type="entry name" value="PNPase/RNase_PH_dom_sf"/>
</dbReference>
<dbReference type="GO" id="GO:0003723">
    <property type="term" value="F:RNA binding"/>
    <property type="evidence" value="ECO:0007669"/>
    <property type="project" value="TreeGrafter"/>
</dbReference>
<dbReference type="InParanoid" id="A0A1Y2GCY3"/>
<dbReference type="InterPro" id="IPR001247">
    <property type="entry name" value="ExoRNase_PH_dom1"/>
</dbReference>
<evidence type="ECO:0000256" key="3">
    <source>
        <dbReference type="ARBA" id="ARBA00006678"/>
    </source>
</evidence>
<dbReference type="Proteomes" id="UP000193648">
    <property type="component" value="Unassembled WGS sequence"/>
</dbReference>
<comment type="subcellular location">
    <subcellularLocation>
        <location evidence="1">Cytoplasm</location>
    </subcellularLocation>
    <subcellularLocation>
        <location evidence="2">Nucleus</location>
        <location evidence="2">Nucleolus</location>
    </subcellularLocation>
</comment>
<proteinExistence type="inferred from homology"/>
<reference evidence="10 11" key="1">
    <citation type="submission" date="2016-07" db="EMBL/GenBank/DDBJ databases">
        <title>Pervasive Adenine N6-methylation of Active Genes in Fungi.</title>
        <authorList>
            <consortium name="DOE Joint Genome Institute"/>
            <person name="Mondo S.J."/>
            <person name="Dannebaum R.O."/>
            <person name="Kuo R.C."/>
            <person name="Labutti K."/>
            <person name="Haridas S."/>
            <person name="Kuo A."/>
            <person name="Salamov A."/>
            <person name="Ahrendt S.R."/>
            <person name="Lipzen A."/>
            <person name="Sullivan W."/>
            <person name="Andreopoulos W.B."/>
            <person name="Clum A."/>
            <person name="Lindquist E."/>
            <person name="Daum C."/>
            <person name="Ramamoorthy G.K."/>
            <person name="Gryganskyi A."/>
            <person name="Culley D."/>
            <person name="Magnuson J.K."/>
            <person name="James T.Y."/>
            <person name="O'Malley M.A."/>
            <person name="Stajich J.E."/>
            <person name="Spatafora J.W."/>
            <person name="Visel A."/>
            <person name="Grigoriev I.V."/>
        </authorList>
    </citation>
    <scope>NUCLEOTIDE SEQUENCE [LARGE SCALE GENOMIC DNA]</scope>
    <source>
        <strain evidence="10 11">NRRL 3116</strain>
    </source>
</reference>
<dbReference type="Pfam" id="PF01138">
    <property type="entry name" value="RNase_PH"/>
    <property type="match status" value="1"/>
</dbReference>
<dbReference type="GO" id="GO:0000785">
    <property type="term" value="C:chromatin"/>
    <property type="evidence" value="ECO:0007669"/>
    <property type="project" value="EnsemblFungi"/>
</dbReference>
<dbReference type="GO" id="GO:0034475">
    <property type="term" value="P:U4 snRNA 3'-end processing"/>
    <property type="evidence" value="ECO:0007669"/>
    <property type="project" value="EnsemblFungi"/>
</dbReference>
<dbReference type="GO" id="GO:0071031">
    <property type="term" value="P:nuclear mRNA surveillance of mRNA 3'-end processing"/>
    <property type="evidence" value="ECO:0007669"/>
    <property type="project" value="EnsemblFungi"/>
</dbReference>
<dbReference type="FunCoup" id="A0A1Y2GCY3">
    <property type="interactions" value="425"/>
</dbReference>
<dbReference type="SUPFAM" id="SSF55666">
    <property type="entry name" value="Ribonuclease PH domain 2-like"/>
    <property type="match status" value="1"/>
</dbReference>
<keyword evidence="4" id="KW-0963">Cytoplasm</keyword>
<feature type="domain" description="Exoribonuclease phosphorolytic" evidence="9">
    <location>
        <begin position="154"/>
        <end position="218"/>
    </location>
</feature>
<dbReference type="OrthoDB" id="437922at2759"/>
<dbReference type="CDD" id="cd11370">
    <property type="entry name" value="RNase_PH_RRP41"/>
    <property type="match status" value="1"/>
</dbReference>
<dbReference type="Pfam" id="PF03725">
    <property type="entry name" value="RNase_PH_C"/>
    <property type="match status" value="1"/>
</dbReference>
<dbReference type="GO" id="GO:0071051">
    <property type="term" value="P:poly(A)-dependent snoRNA 3'-end processing"/>
    <property type="evidence" value="ECO:0007669"/>
    <property type="project" value="EnsemblFungi"/>
</dbReference>
<keyword evidence="10" id="KW-0378">Hydrolase</keyword>
<accession>A0A1Y2GCY3</accession>
<dbReference type="GO" id="GO:0071038">
    <property type="term" value="P:TRAMP-dependent tRNA surveillance pathway"/>
    <property type="evidence" value="ECO:0007669"/>
    <property type="project" value="EnsemblFungi"/>
</dbReference>
<dbReference type="FunFam" id="3.30.230.70:FF:000004">
    <property type="entry name" value="Exosome complex component Rrp41"/>
    <property type="match status" value="1"/>
</dbReference>
<evidence type="ECO:0000313" key="10">
    <source>
        <dbReference type="EMBL" id="ORZ04427.1"/>
    </source>
</evidence>
<dbReference type="PANTHER" id="PTHR11953">
    <property type="entry name" value="EXOSOME COMPLEX COMPONENT"/>
    <property type="match status" value="1"/>
</dbReference>
<sequence length="244" mass="26970">MSRVELLTPEGLRVDGRRPAELRKITSTTAVLSQADGSAYLEHGNTKVLAAVYGPREARHRTLVVHDRAIINVEFNIAPFSTGERRRRGKNDKRLLEMASFIKQSFEPVVITTLYPRSQVDIYLQVIQQDGGVLQACINAATMALIDAGVAMTDYVCACTAGWVEREAAIDLNHIEESSDTSEVTIAMLPKSGKVTLAQMESRLHVDKLEALFTLAGEGCKQIHQVLDRTIRNRAEELAQKLAV</sequence>
<dbReference type="InterPro" id="IPR015847">
    <property type="entry name" value="ExoRNase_PH_dom2"/>
</dbReference>
<dbReference type="EMBL" id="MCFF01000057">
    <property type="protein sequence ID" value="ORZ04427.1"/>
    <property type="molecule type" value="Genomic_DNA"/>
</dbReference>
<dbReference type="GO" id="GO:0005730">
    <property type="term" value="C:nucleolus"/>
    <property type="evidence" value="ECO:0007669"/>
    <property type="project" value="UniProtKB-SubCell"/>
</dbReference>
<evidence type="ECO:0000259" key="9">
    <source>
        <dbReference type="Pfam" id="PF03725"/>
    </source>
</evidence>
<dbReference type="GO" id="GO:0070478">
    <property type="term" value="P:nuclear-transcribed mRNA catabolic process, 3'-5' exonucleolytic nonsense-mediated decay"/>
    <property type="evidence" value="ECO:0007669"/>
    <property type="project" value="EnsemblFungi"/>
</dbReference>
<protein>
    <recommendedName>
        <fullName evidence="7">Ribosomal RNA-processing protein 41</fullName>
    </recommendedName>
</protein>
<dbReference type="STRING" id="64571.A0A1Y2GCY3"/>
<evidence type="ECO:0000259" key="8">
    <source>
        <dbReference type="Pfam" id="PF01138"/>
    </source>
</evidence>
<keyword evidence="10" id="KW-0269">Exonuclease</keyword>
<dbReference type="RefSeq" id="XP_021876535.1">
    <property type="nucleotide sequence ID" value="XM_022022273.1"/>
</dbReference>
<comment type="subunit">
    <text evidence="6">Component of the RNA exosome complex. Specifically part of the catalytically inactive RNA exosome core complex (Exo-9) which may associate with the catalytic subunits RRP6 and DIS3 in cytoplasmic- and nuclear-specific RNA exosome complex forms. Exo-9 is formed by a hexameric base ring of RNase PH domain-containing subunits and a cap ring consisting of CSL4, RRP4 and RRP40.</text>
</comment>
<evidence type="ECO:0000256" key="6">
    <source>
        <dbReference type="ARBA" id="ARBA00063066"/>
    </source>
</evidence>
<gene>
    <name evidence="10" type="ORF">BCR41DRAFT_342070</name>
</gene>
<dbReference type="GO" id="GO:0034476">
    <property type="term" value="P:U5 snRNA 3'-end processing"/>
    <property type="evidence" value="ECO:0007669"/>
    <property type="project" value="EnsemblFungi"/>
</dbReference>
<dbReference type="InterPro" id="IPR050080">
    <property type="entry name" value="RNase_PH"/>
</dbReference>
<dbReference type="GO" id="GO:0071039">
    <property type="term" value="P:nuclear polyadenylation-dependent CUT catabolic process"/>
    <property type="evidence" value="ECO:0007669"/>
    <property type="project" value="EnsemblFungi"/>
</dbReference>
<dbReference type="GO" id="GO:0000467">
    <property type="term" value="P:exonucleolytic trimming to generate mature 3'-end of 5.8S rRNA from tricistronic rRNA transcript (SSU-rRNA, 5.8S rRNA, LSU-rRNA)"/>
    <property type="evidence" value="ECO:0007669"/>
    <property type="project" value="EnsemblFungi"/>
</dbReference>
<evidence type="ECO:0000256" key="5">
    <source>
        <dbReference type="ARBA" id="ARBA00022835"/>
    </source>
</evidence>
<dbReference type="PANTHER" id="PTHR11953:SF0">
    <property type="entry name" value="EXOSOME COMPLEX COMPONENT RRP41"/>
    <property type="match status" value="1"/>
</dbReference>
<evidence type="ECO:0000256" key="1">
    <source>
        <dbReference type="ARBA" id="ARBA00004496"/>
    </source>
</evidence>
<keyword evidence="11" id="KW-1185">Reference proteome</keyword>
<dbReference type="GO" id="GO:0016075">
    <property type="term" value="P:rRNA catabolic process"/>
    <property type="evidence" value="ECO:0007669"/>
    <property type="project" value="EnsemblFungi"/>
</dbReference>
<dbReference type="SUPFAM" id="SSF54211">
    <property type="entry name" value="Ribosomal protein S5 domain 2-like"/>
    <property type="match status" value="1"/>
</dbReference>
<dbReference type="InterPro" id="IPR020568">
    <property type="entry name" value="Ribosomal_Su5_D2-typ_SF"/>
</dbReference>
<comment type="similarity">
    <text evidence="3">Belongs to the RNase PH family.</text>
</comment>
<dbReference type="InterPro" id="IPR036345">
    <property type="entry name" value="ExoRNase_PH_dom2_sf"/>
</dbReference>
<dbReference type="GO" id="GO:0000176">
    <property type="term" value="C:nuclear exosome (RNase complex)"/>
    <property type="evidence" value="ECO:0007669"/>
    <property type="project" value="EnsemblFungi"/>
</dbReference>
<evidence type="ECO:0000313" key="11">
    <source>
        <dbReference type="Proteomes" id="UP000193648"/>
    </source>
</evidence>
<dbReference type="Gene3D" id="3.30.230.70">
    <property type="entry name" value="GHMP Kinase, N-terminal domain"/>
    <property type="match status" value="1"/>
</dbReference>
<dbReference type="GO" id="GO:0000177">
    <property type="term" value="C:cytoplasmic exosome (RNase complex)"/>
    <property type="evidence" value="ECO:0007669"/>
    <property type="project" value="EnsemblFungi"/>
</dbReference>
<comment type="caution">
    <text evidence="10">The sequence shown here is derived from an EMBL/GenBank/DDBJ whole genome shotgun (WGS) entry which is preliminary data.</text>
</comment>
<evidence type="ECO:0000256" key="4">
    <source>
        <dbReference type="ARBA" id="ARBA00022490"/>
    </source>
</evidence>
<dbReference type="GO" id="GO:0030847">
    <property type="term" value="P:termination of RNA polymerase II transcription, exosome-dependent"/>
    <property type="evidence" value="ECO:0007669"/>
    <property type="project" value="EnsemblFungi"/>
</dbReference>
<feature type="domain" description="Exoribonuclease phosphorolytic" evidence="8">
    <location>
        <begin position="21"/>
        <end position="150"/>
    </location>
</feature>
<name>A0A1Y2GCY3_9FUNG</name>
<organism evidence="10 11">
    <name type="scientific">Lobosporangium transversale</name>
    <dbReference type="NCBI Taxonomy" id="64571"/>
    <lineage>
        <taxon>Eukaryota</taxon>
        <taxon>Fungi</taxon>
        <taxon>Fungi incertae sedis</taxon>
        <taxon>Mucoromycota</taxon>
        <taxon>Mortierellomycotina</taxon>
        <taxon>Mortierellomycetes</taxon>
        <taxon>Mortierellales</taxon>
        <taxon>Mortierellaceae</taxon>
        <taxon>Lobosporangium</taxon>
    </lineage>
</organism>